<dbReference type="Proteomes" id="UP000510647">
    <property type="component" value="Chromosome 1"/>
</dbReference>
<evidence type="ECO:0000313" key="4">
    <source>
        <dbReference type="EMBL" id="QLQ77913.1"/>
    </source>
</evidence>
<evidence type="ECO:0000313" key="5">
    <source>
        <dbReference type="Proteomes" id="UP000510647"/>
    </source>
</evidence>
<dbReference type="InterPro" id="IPR033338">
    <property type="entry name" value="Spc105/Spc7"/>
</dbReference>
<dbReference type="GO" id="GO:0034501">
    <property type="term" value="P:protein localization to kinetochore"/>
    <property type="evidence" value="ECO:0007669"/>
    <property type="project" value="TreeGrafter"/>
</dbReference>
<keyword evidence="5" id="KW-1185">Reference proteome</keyword>
<evidence type="ECO:0000256" key="1">
    <source>
        <dbReference type="SAM" id="Coils"/>
    </source>
</evidence>
<dbReference type="SMART" id="SM00787">
    <property type="entry name" value="Spc7"/>
    <property type="match status" value="1"/>
</dbReference>
<dbReference type="GO" id="GO:1990758">
    <property type="term" value="P:mitotic sister chromatid biorientation"/>
    <property type="evidence" value="ECO:0007669"/>
    <property type="project" value="TreeGrafter"/>
</dbReference>
<accession>A0A7H9HKT0</accession>
<feature type="region of interest" description="Disordered" evidence="2">
    <location>
        <begin position="200"/>
        <end position="240"/>
    </location>
</feature>
<keyword evidence="1" id="KW-0175">Coiled coil</keyword>
<feature type="domain" description="Spc7 kinetochore protein" evidence="3">
    <location>
        <begin position="258"/>
        <end position="582"/>
    </location>
</feature>
<feature type="region of interest" description="Disordered" evidence="2">
    <location>
        <begin position="1"/>
        <end position="46"/>
    </location>
</feature>
<gene>
    <name evidence="4" type="ORF">HG537_0A01600</name>
</gene>
<dbReference type="PANTHER" id="PTHR28260:SF1">
    <property type="entry name" value="SPINDLE POLE BODY COMPONENT SPC105"/>
    <property type="match status" value="1"/>
</dbReference>
<evidence type="ECO:0000259" key="3">
    <source>
        <dbReference type="SMART" id="SM00787"/>
    </source>
</evidence>
<dbReference type="EMBL" id="CP059267">
    <property type="protein sequence ID" value="QLQ77913.1"/>
    <property type="molecule type" value="Genomic_DNA"/>
</dbReference>
<protein>
    <recommendedName>
        <fullName evidence="3">Spc7 kinetochore protein domain-containing protein</fullName>
    </recommendedName>
</protein>
<reference evidence="4 5" key="1">
    <citation type="submission" date="2020-06" db="EMBL/GenBank/DDBJ databases">
        <title>The yeast mating-type switching endonuclease HO is a domesticated member of an unorthodox homing genetic element family.</title>
        <authorList>
            <person name="Coughlan A.Y."/>
            <person name="Lombardi L."/>
            <person name="Braun-Galleani S."/>
            <person name="Martos A.R."/>
            <person name="Galeote V."/>
            <person name="Bigey F."/>
            <person name="Dequin S."/>
            <person name="Byrne K.P."/>
            <person name="Wolfe K.H."/>
        </authorList>
    </citation>
    <scope>NUCLEOTIDE SEQUENCE [LARGE SCALE GENOMIC DNA]</scope>
    <source>
        <strain evidence="4 5">CBS2947</strain>
    </source>
</reference>
<dbReference type="GO" id="GO:0007094">
    <property type="term" value="P:mitotic spindle assembly checkpoint signaling"/>
    <property type="evidence" value="ECO:0007669"/>
    <property type="project" value="TreeGrafter"/>
</dbReference>
<feature type="compositionally biased region" description="Gly residues" evidence="2">
    <location>
        <begin position="1"/>
        <end position="12"/>
    </location>
</feature>
<organism evidence="4 5">
    <name type="scientific">Torulaspora globosa</name>
    <dbReference type="NCBI Taxonomy" id="48254"/>
    <lineage>
        <taxon>Eukaryota</taxon>
        <taxon>Fungi</taxon>
        <taxon>Dikarya</taxon>
        <taxon>Ascomycota</taxon>
        <taxon>Saccharomycotina</taxon>
        <taxon>Saccharomycetes</taxon>
        <taxon>Saccharomycetales</taxon>
        <taxon>Saccharomycetaceae</taxon>
        <taxon>Torulaspora</taxon>
    </lineage>
</organism>
<feature type="coiled-coil region" evidence="1">
    <location>
        <begin position="460"/>
        <end position="525"/>
    </location>
</feature>
<evidence type="ECO:0000256" key="2">
    <source>
        <dbReference type="SAM" id="MobiDB-lite"/>
    </source>
</evidence>
<dbReference type="InterPro" id="IPR013253">
    <property type="entry name" value="Spc7_domain"/>
</dbReference>
<feature type="compositionally biased region" description="Polar residues" evidence="2">
    <location>
        <begin position="32"/>
        <end position="46"/>
    </location>
</feature>
<name>A0A7H9HKT0_9SACH</name>
<feature type="compositionally biased region" description="Acidic residues" evidence="2">
    <location>
        <begin position="229"/>
        <end position="239"/>
    </location>
</feature>
<dbReference type="Pfam" id="PF08317">
    <property type="entry name" value="Spc7"/>
    <property type="match status" value="1"/>
</dbReference>
<dbReference type="GO" id="GO:0000776">
    <property type="term" value="C:kinetochore"/>
    <property type="evidence" value="ECO:0007669"/>
    <property type="project" value="TreeGrafter"/>
</dbReference>
<dbReference type="AlphaFoldDB" id="A0A7H9HKT0"/>
<sequence length="752" mass="85300">MGGKGPSGGDGSSNGQFKKSGGMGAPAKGILKSSQNTDQSQQLYGVDSSFQGDVQLDLPEGNNTTSRINTLALQEKVNRRVSFAPDVTLHSFDFVPETKSALREPRRRANEILVTSTQNEEVADVVEDESLSMDLTSPVTVSKQAYKPVFDQEVSMEITQLFPKHDKTHVTDIEETMEFTAVQNQVIPEQSTMEITEVHSFKQPAQESPLETPPSSKRRKLTESSNDIVESESSEEQDMELSLMEKLSPIKLNSPEPEGTKPVARESESYSLQQFIESTGLSFFIDTDLLGATKKPIVFKTTQEQQPANFRLNKVLNVLYLDTPVLEMDAFICKELLHRVEQSKKQFDDLDRQINSSSPPPLLLSEYFNASYDMRQSMNQQLHLVKSYSKLKAKKSWLEWRSQHLNGIKTVLEENLALIRDENTKVELELTKARDIRSKALALREAIRNEIVLLKELPREARQEEKRLEEKVKLEQLKQELALHAVDVTNHQALAEKNNELKRKLADRTAQLVALKNEIKSLDQLHPMKPKKSGFTQYDIKKYSSKLDIMGKISGVEFVQFKKSELTLKFAWLDTSQELTINLSNLNNTSAKTYEIIGPSDMTFIFDHCYLNAKKTVSVTSPHQHLSLFLASARQSQALMKEYTLLRLSFPVELRLKNDVKVLEIRDFDLRTNSKTIYELNLNDFLTATQDKKSTVRIRTTVIENGHSTSSSNPTAFLKKLVKILPWFDVSRVILSENPTTYYNDNAQSTPL</sequence>
<proteinExistence type="predicted"/>
<dbReference type="OrthoDB" id="5592879at2759"/>
<dbReference type="PANTHER" id="PTHR28260">
    <property type="entry name" value="SPINDLE POLE BODY COMPONENT SPC105"/>
    <property type="match status" value="1"/>
</dbReference>